<reference evidence="3 4" key="1">
    <citation type="submission" date="2018-06" db="EMBL/GenBank/DDBJ databases">
        <authorList>
            <consortium name="Pathogen Informatics"/>
            <person name="Doyle S."/>
        </authorList>
    </citation>
    <scope>NUCLEOTIDE SEQUENCE [LARGE SCALE GENOMIC DNA]</scope>
    <source>
        <strain evidence="3 4">NCTC7688</strain>
    </source>
</reference>
<feature type="domain" description="Glycosyl transferase family 1" evidence="1">
    <location>
        <begin position="191"/>
        <end position="357"/>
    </location>
</feature>
<evidence type="ECO:0000313" key="3">
    <source>
        <dbReference type="EMBL" id="SUM84442.1"/>
    </source>
</evidence>
<evidence type="ECO:0000259" key="1">
    <source>
        <dbReference type="Pfam" id="PF00534"/>
    </source>
</evidence>
<dbReference type="PANTHER" id="PTHR12526">
    <property type="entry name" value="GLYCOSYLTRANSFERASE"/>
    <property type="match status" value="1"/>
</dbReference>
<protein>
    <submittedName>
        <fullName evidence="3">Putative capsular polysaccharide biosynthesis protein</fullName>
        <ecNumber evidence="3">2.4.1.21</ecNumber>
    </submittedName>
</protein>
<dbReference type="CDD" id="cd03808">
    <property type="entry name" value="GT4_CapM-like"/>
    <property type="match status" value="1"/>
</dbReference>
<dbReference type="InterPro" id="IPR028098">
    <property type="entry name" value="Glyco_trans_4-like_N"/>
</dbReference>
<dbReference type="InterPro" id="IPR001296">
    <property type="entry name" value="Glyco_trans_1"/>
</dbReference>
<dbReference type="EMBL" id="UHED01000001">
    <property type="protein sequence ID" value="SUM84442.1"/>
    <property type="molecule type" value="Genomic_DNA"/>
</dbReference>
<evidence type="ECO:0000313" key="4">
    <source>
        <dbReference type="Proteomes" id="UP000254707"/>
    </source>
</evidence>
<dbReference type="RefSeq" id="WP_115340732.1">
    <property type="nucleotide sequence ID" value="NZ_UHED01000001.1"/>
</dbReference>
<dbReference type="Pfam" id="PF13477">
    <property type="entry name" value="Glyco_trans_4_2"/>
    <property type="match status" value="1"/>
</dbReference>
<dbReference type="GO" id="GO:0009011">
    <property type="term" value="F:alpha-1,4-glucan glucosyltransferase (ADP-glucose donor) activity"/>
    <property type="evidence" value="ECO:0007669"/>
    <property type="project" value="UniProtKB-EC"/>
</dbReference>
<keyword evidence="3" id="KW-0808">Transferase</keyword>
<name>A0A380HP59_STASA</name>
<sequence length="382" mass="43858">MKIIQIAAIEGTHLKLLKALNEKCVENGLEVHCVCTIDENRGELQKQGVEVHNIKIDRKISPIENIKSVFKLVKLFRKEKPDIVHTHTPVASVLGRIAAKIAKVPNIIYTAHGFYFHDGMTKKQYNIYFYIEKIIGKFCTDYIFTQSEEDYLTAMQNKFLKSNKNSNYLHISNGIDLNNEFNINKFNEKNIDKIRIQHKIKNNDIIVTFIGRLVKEKGIIDFLESYSKLKSKNVKFIVLGGLSESERDKDTINIIEKYKKNTDIIFTGKVSNVNDYLATSDIFCLPSYREGMPRSIIEAMAMKNAVIATNIRGSREEVVENETGFLVPLRASKYISNKIDELVANDEKLSNFKNAGYLRAVEMYNEETVVKKQLNIFEKLVK</sequence>
<keyword evidence="3" id="KW-0328">Glycosyltransferase</keyword>
<evidence type="ECO:0000259" key="2">
    <source>
        <dbReference type="Pfam" id="PF13477"/>
    </source>
</evidence>
<proteinExistence type="predicted"/>
<dbReference type="Gene3D" id="3.40.50.2000">
    <property type="entry name" value="Glycogen Phosphorylase B"/>
    <property type="match status" value="2"/>
</dbReference>
<dbReference type="Proteomes" id="UP000254707">
    <property type="component" value="Unassembled WGS sequence"/>
</dbReference>
<dbReference type="PANTHER" id="PTHR12526:SF638">
    <property type="entry name" value="SPORE COAT PROTEIN SA"/>
    <property type="match status" value="1"/>
</dbReference>
<accession>A0A380HP59</accession>
<dbReference type="Pfam" id="PF00534">
    <property type="entry name" value="Glycos_transf_1"/>
    <property type="match status" value="1"/>
</dbReference>
<dbReference type="AlphaFoldDB" id="A0A380HP59"/>
<organism evidence="3 4">
    <name type="scientific">Staphylococcus saprophyticus</name>
    <dbReference type="NCBI Taxonomy" id="29385"/>
    <lineage>
        <taxon>Bacteria</taxon>
        <taxon>Bacillati</taxon>
        <taxon>Bacillota</taxon>
        <taxon>Bacilli</taxon>
        <taxon>Bacillales</taxon>
        <taxon>Staphylococcaceae</taxon>
        <taxon>Staphylococcus</taxon>
    </lineage>
</organism>
<dbReference type="SUPFAM" id="SSF53756">
    <property type="entry name" value="UDP-Glycosyltransferase/glycogen phosphorylase"/>
    <property type="match status" value="1"/>
</dbReference>
<gene>
    <name evidence="3" type="primary">glgA</name>
    <name evidence="3" type="ORF">NCTC7688_02483</name>
</gene>
<feature type="domain" description="Glycosyltransferase subfamily 4-like N-terminal" evidence="2">
    <location>
        <begin position="26"/>
        <end position="137"/>
    </location>
</feature>
<dbReference type="EC" id="2.4.1.21" evidence="3"/>